<evidence type="ECO:0000313" key="3">
    <source>
        <dbReference type="Proteomes" id="UP000823749"/>
    </source>
</evidence>
<dbReference type="EMBL" id="JACTNZ010000012">
    <property type="protein sequence ID" value="KAG5521407.1"/>
    <property type="molecule type" value="Genomic_DNA"/>
</dbReference>
<gene>
    <name evidence="2" type="ORF">RHGRI_033844</name>
</gene>
<sequence length="73" mass="8346">MKQGRRRLFEGPDPVKQRERRGQARLKNLPIVGEAFWRRLNWRAGDEAVGRFSSPVCRKSPTAVAVEMLLGVL</sequence>
<name>A0AAV6HZ61_9ERIC</name>
<evidence type="ECO:0000313" key="2">
    <source>
        <dbReference type="EMBL" id="KAG5521407.1"/>
    </source>
</evidence>
<organism evidence="2 3">
    <name type="scientific">Rhododendron griersonianum</name>
    <dbReference type="NCBI Taxonomy" id="479676"/>
    <lineage>
        <taxon>Eukaryota</taxon>
        <taxon>Viridiplantae</taxon>
        <taxon>Streptophyta</taxon>
        <taxon>Embryophyta</taxon>
        <taxon>Tracheophyta</taxon>
        <taxon>Spermatophyta</taxon>
        <taxon>Magnoliopsida</taxon>
        <taxon>eudicotyledons</taxon>
        <taxon>Gunneridae</taxon>
        <taxon>Pentapetalae</taxon>
        <taxon>asterids</taxon>
        <taxon>Ericales</taxon>
        <taxon>Ericaceae</taxon>
        <taxon>Ericoideae</taxon>
        <taxon>Rhodoreae</taxon>
        <taxon>Rhododendron</taxon>
    </lineage>
</organism>
<feature type="compositionally biased region" description="Basic and acidic residues" evidence="1">
    <location>
        <begin position="7"/>
        <end position="20"/>
    </location>
</feature>
<accession>A0AAV6HZ61</accession>
<comment type="caution">
    <text evidence="2">The sequence shown here is derived from an EMBL/GenBank/DDBJ whole genome shotgun (WGS) entry which is preliminary data.</text>
</comment>
<keyword evidence="3" id="KW-1185">Reference proteome</keyword>
<evidence type="ECO:0000256" key="1">
    <source>
        <dbReference type="SAM" id="MobiDB-lite"/>
    </source>
</evidence>
<protein>
    <submittedName>
        <fullName evidence="2">Uncharacterized protein</fullName>
    </submittedName>
</protein>
<dbReference type="AlphaFoldDB" id="A0AAV6HZ61"/>
<dbReference type="Proteomes" id="UP000823749">
    <property type="component" value="Chromosome 12"/>
</dbReference>
<proteinExistence type="predicted"/>
<reference evidence="2" key="1">
    <citation type="submission" date="2020-08" db="EMBL/GenBank/DDBJ databases">
        <title>Plant Genome Project.</title>
        <authorList>
            <person name="Zhang R.-G."/>
        </authorList>
    </citation>
    <scope>NUCLEOTIDE SEQUENCE</scope>
    <source>
        <strain evidence="2">WSP0</strain>
        <tissue evidence="2">Leaf</tissue>
    </source>
</reference>
<feature type="region of interest" description="Disordered" evidence="1">
    <location>
        <begin position="1"/>
        <end position="20"/>
    </location>
</feature>